<organism evidence="1">
    <name type="scientific">Nothobranchius furzeri</name>
    <name type="common">Turquoise killifish</name>
    <dbReference type="NCBI Taxonomy" id="105023"/>
    <lineage>
        <taxon>Eukaryota</taxon>
        <taxon>Metazoa</taxon>
        <taxon>Chordata</taxon>
        <taxon>Craniata</taxon>
        <taxon>Vertebrata</taxon>
        <taxon>Euteleostomi</taxon>
        <taxon>Actinopterygii</taxon>
        <taxon>Neopterygii</taxon>
        <taxon>Teleostei</taxon>
        <taxon>Neoteleostei</taxon>
        <taxon>Acanthomorphata</taxon>
        <taxon>Ovalentaria</taxon>
        <taxon>Atherinomorphae</taxon>
        <taxon>Cyprinodontiformes</taxon>
        <taxon>Nothobranchiidae</taxon>
        <taxon>Nothobranchius</taxon>
    </lineage>
</organism>
<name>A0A1A7ZFR5_NOTFU</name>
<gene>
    <name evidence="1" type="primary">Nfu_g_1_016499</name>
</gene>
<feature type="non-terminal residue" evidence="1">
    <location>
        <position position="97"/>
    </location>
</feature>
<accession>A0A1A7ZFR5</accession>
<reference evidence="1" key="2">
    <citation type="submission" date="2016-06" db="EMBL/GenBank/DDBJ databases">
        <title>The genome of a short-lived fish provides insights into sex chromosome evolution and the genetic control of aging.</title>
        <authorList>
            <person name="Reichwald K."/>
            <person name="Felder M."/>
            <person name="Petzold A."/>
            <person name="Koch P."/>
            <person name="Groth M."/>
            <person name="Platzer M."/>
        </authorList>
    </citation>
    <scope>NUCLEOTIDE SEQUENCE</scope>
    <source>
        <tissue evidence="1">Brain</tissue>
    </source>
</reference>
<feature type="non-terminal residue" evidence="1">
    <location>
        <position position="1"/>
    </location>
</feature>
<proteinExistence type="predicted"/>
<dbReference type="EMBL" id="HADY01002435">
    <property type="protein sequence ID" value="SBP40920.1"/>
    <property type="molecule type" value="Transcribed_RNA"/>
</dbReference>
<protein>
    <submittedName>
        <fullName evidence="1">Uncharacterized protein</fullName>
    </submittedName>
</protein>
<dbReference type="AlphaFoldDB" id="A0A1A7ZFR5"/>
<evidence type="ECO:0000313" key="1">
    <source>
        <dbReference type="EMBL" id="SBP40920.1"/>
    </source>
</evidence>
<reference evidence="1" key="1">
    <citation type="submission" date="2016-05" db="EMBL/GenBank/DDBJ databases">
        <authorList>
            <person name="Lavstsen T."/>
            <person name="Jespersen J.S."/>
        </authorList>
    </citation>
    <scope>NUCLEOTIDE SEQUENCE</scope>
    <source>
        <tissue evidence="1">Brain</tissue>
    </source>
</reference>
<sequence>GPEARSLRAHARALCCARAPLGPVLQVVAPPPPSWLSHNNCCCSRGSGVTVLHHLWGYTAGYSSSAHSSQPLRSRCKPIHPFSSSYPESGRGSSSLS</sequence>